<dbReference type="EMBL" id="MCGO01000013">
    <property type="protein sequence ID" value="ORY47921.1"/>
    <property type="molecule type" value="Genomic_DNA"/>
</dbReference>
<organism evidence="1 2">
    <name type="scientific">Rhizoclosmatium globosum</name>
    <dbReference type="NCBI Taxonomy" id="329046"/>
    <lineage>
        <taxon>Eukaryota</taxon>
        <taxon>Fungi</taxon>
        <taxon>Fungi incertae sedis</taxon>
        <taxon>Chytridiomycota</taxon>
        <taxon>Chytridiomycota incertae sedis</taxon>
        <taxon>Chytridiomycetes</taxon>
        <taxon>Chytridiales</taxon>
        <taxon>Chytriomycetaceae</taxon>
        <taxon>Rhizoclosmatium</taxon>
    </lineage>
</organism>
<gene>
    <name evidence="1" type="ORF">BCR33DRAFT_714962</name>
</gene>
<sequence>MPLQTVNSVKRIRHGRVHIWQAGKRNSDKVVRQSKPTTNTIIVPGVTENQASLIQKVTVSILSLSQSFLGNPTEISTWAASLPNVQILAPVQTHISRVTVSVPDAKSVSICSTDSSPSRKLVVPLQRAILVSVISSSIIMQGQTLSSKVVSPNRVCVRLCSSSVLEIVNSQLSTNIQVVFGASSRGFLLGCWCGVRGSKVSPLKDISSRVWGLALRLPLSTVPFVPLSVSVNVPRVSLGVKNDLWRLRLRLRLRLLGLGRVWGLALRLPLSTVPFVPLSVSVNVPRVTLGIENNSWRLRLD</sequence>
<name>A0A1Y2CLL8_9FUNG</name>
<proteinExistence type="predicted"/>
<protein>
    <submittedName>
        <fullName evidence="1">Uncharacterized protein</fullName>
    </submittedName>
</protein>
<dbReference type="Proteomes" id="UP000193642">
    <property type="component" value="Unassembled WGS sequence"/>
</dbReference>
<evidence type="ECO:0000313" key="1">
    <source>
        <dbReference type="EMBL" id="ORY47921.1"/>
    </source>
</evidence>
<keyword evidence="2" id="KW-1185">Reference proteome</keyword>
<accession>A0A1Y2CLL8</accession>
<comment type="caution">
    <text evidence="1">The sequence shown here is derived from an EMBL/GenBank/DDBJ whole genome shotgun (WGS) entry which is preliminary data.</text>
</comment>
<reference evidence="1 2" key="1">
    <citation type="submission" date="2016-07" db="EMBL/GenBank/DDBJ databases">
        <title>Pervasive Adenine N6-methylation of Active Genes in Fungi.</title>
        <authorList>
            <consortium name="DOE Joint Genome Institute"/>
            <person name="Mondo S.J."/>
            <person name="Dannebaum R.O."/>
            <person name="Kuo R.C."/>
            <person name="Labutti K."/>
            <person name="Haridas S."/>
            <person name="Kuo A."/>
            <person name="Salamov A."/>
            <person name="Ahrendt S.R."/>
            <person name="Lipzen A."/>
            <person name="Sullivan W."/>
            <person name="Andreopoulos W.B."/>
            <person name="Clum A."/>
            <person name="Lindquist E."/>
            <person name="Daum C."/>
            <person name="Ramamoorthy G.K."/>
            <person name="Gryganskyi A."/>
            <person name="Culley D."/>
            <person name="Magnuson J.K."/>
            <person name="James T.Y."/>
            <person name="O'Malley M.A."/>
            <person name="Stajich J.E."/>
            <person name="Spatafora J.W."/>
            <person name="Visel A."/>
            <person name="Grigoriev I.V."/>
        </authorList>
    </citation>
    <scope>NUCLEOTIDE SEQUENCE [LARGE SCALE GENOMIC DNA]</scope>
    <source>
        <strain evidence="1 2">JEL800</strain>
    </source>
</reference>
<dbReference type="AlphaFoldDB" id="A0A1Y2CLL8"/>
<evidence type="ECO:0000313" key="2">
    <source>
        <dbReference type="Proteomes" id="UP000193642"/>
    </source>
</evidence>